<protein>
    <recommendedName>
        <fullName evidence="3">Pollen Ole e 1 allergen and extensin family protein</fullName>
    </recommendedName>
</protein>
<evidence type="ECO:0008006" key="3">
    <source>
        <dbReference type="Google" id="ProtNLM"/>
    </source>
</evidence>
<dbReference type="PANTHER" id="PTHR33210">
    <property type="entry name" value="PROTODERMAL FACTOR 1"/>
    <property type="match status" value="1"/>
</dbReference>
<dbReference type="Proteomes" id="UP000886885">
    <property type="component" value="Chromosome 4D"/>
</dbReference>
<organism evidence="1 2">
    <name type="scientific">Populus tomentosa</name>
    <name type="common">Chinese white poplar</name>
    <dbReference type="NCBI Taxonomy" id="118781"/>
    <lineage>
        <taxon>Eukaryota</taxon>
        <taxon>Viridiplantae</taxon>
        <taxon>Streptophyta</taxon>
        <taxon>Embryophyta</taxon>
        <taxon>Tracheophyta</taxon>
        <taxon>Spermatophyta</taxon>
        <taxon>Magnoliopsida</taxon>
        <taxon>eudicotyledons</taxon>
        <taxon>Gunneridae</taxon>
        <taxon>Pentapetalae</taxon>
        <taxon>rosids</taxon>
        <taxon>fabids</taxon>
        <taxon>Malpighiales</taxon>
        <taxon>Salicaceae</taxon>
        <taxon>Saliceae</taxon>
        <taxon>Populus</taxon>
    </lineage>
</organism>
<dbReference type="InterPro" id="IPR039923">
    <property type="entry name" value="Protodermal_1"/>
</dbReference>
<proteinExistence type="predicted"/>
<comment type="caution">
    <text evidence="1">The sequence shown here is derived from an EMBL/GenBank/DDBJ whole genome shotgun (WGS) entry which is preliminary data.</text>
</comment>
<keyword evidence="2" id="KW-1185">Reference proteome</keyword>
<reference evidence="1" key="1">
    <citation type="journal article" date="2020" name="bioRxiv">
        <title>Hybrid origin of Populus tomentosa Carr. identified through genome sequencing and phylogenomic analysis.</title>
        <authorList>
            <person name="An X."/>
            <person name="Gao K."/>
            <person name="Chen Z."/>
            <person name="Li J."/>
            <person name="Yang X."/>
            <person name="Yang X."/>
            <person name="Zhou J."/>
            <person name="Guo T."/>
            <person name="Zhao T."/>
            <person name="Huang S."/>
            <person name="Miao D."/>
            <person name="Khan W.U."/>
            <person name="Rao P."/>
            <person name="Ye M."/>
            <person name="Lei B."/>
            <person name="Liao W."/>
            <person name="Wang J."/>
            <person name="Ji L."/>
            <person name="Li Y."/>
            <person name="Guo B."/>
            <person name="Mustafa N.S."/>
            <person name="Li S."/>
            <person name="Yun Q."/>
            <person name="Keller S.R."/>
            <person name="Mao J."/>
            <person name="Zhang R."/>
            <person name="Strauss S.H."/>
        </authorList>
    </citation>
    <scope>NUCLEOTIDE SEQUENCE</scope>
    <source>
        <strain evidence="1">GM15</strain>
        <tissue evidence="1">Leaf</tissue>
    </source>
</reference>
<sequence length="360" mass="39347">MGLSSQPIKEFLGTYCKFGQRQFHMGTPRTSESACSNKLGDLPPCHMTKAIGGTQADATVTGTVFCDQCKDGQVSLFDYPIYGIKVTMTCADASGQITMSREETTNWFGNYVMKFDGSPDLSNCYAQVSSSGQGSNVCGAAAGPAQKLRLTFRMFDMEFYAVDSLLTEPSASMSFCPRSVNPVPAPVTPVRPPVTPVTPVRPPVTPTTPPPAFRLPRMPPLPPLPPLPPMSPVPILEASACPHQSWTMPEYKCYWRAVSPDMKVAAVFGLLAARRYGTDMTLWQGLQGRGDPYRTLLREGTTALLNSYNSIEFPYNAISVVTRMNWALMGSQRSVLLTALRFIRANSGYGRVTCKFNTCK</sequence>
<dbReference type="OrthoDB" id="1909008at2759"/>
<dbReference type="AlphaFoldDB" id="A0A8X8D4X2"/>
<gene>
    <name evidence="1" type="ORF">POTOM_017792</name>
</gene>
<accession>A0A8X8D4X2</accession>
<name>A0A8X8D4X2_POPTO</name>
<evidence type="ECO:0000313" key="2">
    <source>
        <dbReference type="Proteomes" id="UP000886885"/>
    </source>
</evidence>
<evidence type="ECO:0000313" key="1">
    <source>
        <dbReference type="EMBL" id="KAG6777950.1"/>
    </source>
</evidence>
<dbReference type="Pfam" id="PF01190">
    <property type="entry name" value="Pollen_Ole_e_1"/>
    <property type="match status" value="1"/>
</dbReference>
<dbReference type="PANTHER" id="PTHR33210:SF24">
    <property type="entry name" value="POLLEN OLE E 1 ALLERGEN AND EXTENSIN FAMILY PROTEIN"/>
    <property type="match status" value="1"/>
</dbReference>
<dbReference type="EMBL" id="JAAWWB010000008">
    <property type="protein sequence ID" value="KAG6777950.1"/>
    <property type="molecule type" value="Genomic_DNA"/>
</dbReference>